<evidence type="ECO:0000256" key="9">
    <source>
        <dbReference type="PROSITE-ProRule" id="PRU00108"/>
    </source>
</evidence>
<dbReference type="GO" id="GO:0003677">
    <property type="term" value="F:DNA binding"/>
    <property type="evidence" value="ECO:0007669"/>
    <property type="project" value="UniProtKB-UniRule"/>
</dbReference>
<evidence type="ECO:0000259" key="12">
    <source>
        <dbReference type="PROSITE" id="PS50071"/>
    </source>
</evidence>
<keyword evidence="14" id="KW-1185">Reference proteome</keyword>
<dbReference type="PROSITE" id="PS50071">
    <property type="entry name" value="HOMEOBOX_2"/>
    <property type="match status" value="1"/>
</dbReference>
<evidence type="ECO:0000256" key="3">
    <source>
        <dbReference type="ARBA" id="ARBA00023015"/>
    </source>
</evidence>
<feature type="region of interest" description="Disordered" evidence="11">
    <location>
        <begin position="132"/>
        <end position="163"/>
    </location>
</feature>
<sequence length="207" mass="23496">MKVQQLRIALLDQNSSVSNSSSTSSSSLNLNNLKRLRPLAPHRFPTASSIEPSGTTRWNPAKEQIRMLESLYQSGMRTPNAQQIENITSELVRYGRIEGKNVFYWFQNHKARERQKHRRNALLGLPIVAEDGDALPSPDTNPFPITNESPQGGEAVEETSDDGRCKRRCKNWEGEMGFAETNGNDGHIRTLELFPLHPENIHYRTRT</sequence>
<evidence type="ECO:0000256" key="8">
    <source>
        <dbReference type="ARBA" id="ARBA00024040"/>
    </source>
</evidence>
<gene>
    <name evidence="13" type="ORF">HPP92_010822</name>
</gene>
<comment type="subcellular location">
    <subcellularLocation>
        <location evidence="1 9 10">Nucleus</location>
    </subcellularLocation>
</comment>
<evidence type="ECO:0000256" key="5">
    <source>
        <dbReference type="ARBA" id="ARBA00023155"/>
    </source>
</evidence>
<dbReference type="InterPro" id="IPR044186">
    <property type="entry name" value="WOX4"/>
</dbReference>
<evidence type="ECO:0000256" key="11">
    <source>
        <dbReference type="SAM" id="MobiDB-lite"/>
    </source>
</evidence>
<dbReference type="PANTHER" id="PTHR47716">
    <property type="entry name" value="WUSCHEL-RELATED HOMEOBOX 4"/>
    <property type="match status" value="1"/>
</dbReference>
<dbReference type="Pfam" id="PF00046">
    <property type="entry name" value="Homeodomain"/>
    <property type="match status" value="1"/>
</dbReference>
<evidence type="ECO:0000256" key="1">
    <source>
        <dbReference type="ARBA" id="ARBA00004123"/>
    </source>
</evidence>
<name>A0A835UXW7_VANPL</name>
<dbReference type="GO" id="GO:0010087">
    <property type="term" value="P:phloem or xylem histogenesis"/>
    <property type="evidence" value="ECO:0007669"/>
    <property type="project" value="InterPro"/>
</dbReference>
<evidence type="ECO:0000313" key="13">
    <source>
        <dbReference type="EMBL" id="KAG0479964.1"/>
    </source>
</evidence>
<comment type="similarity">
    <text evidence="8">Belongs to the WUS homeobox family.</text>
</comment>
<evidence type="ECO:0000256" key="7">
    <source>
        <dbReference type="ARBA" id="ARBA00023242"/>
    </source>
</evidence>
<keyword evidence="6" id="KW-0804">Transcription</keyword>
<dbReference type="GO" id="GO:0051301">
    <property type="term" value="P:cell division"/>
    <property type="evidence" value="ECO:0007669"/>
    <property type="project" value="InterPro"/>
</dbReference>
<dbReference type="SUPFAM" id="SSF46689">
    <property type="entry name" value="Homeodomain-like"/>
    <property type="match status" value="1"/>
</dbReference>
<dbReference type="InterPro" id="IPR009057">
    <property type="entry name" value="Homeodomain-like_sf"/>
</dbReference>
<dbReference type="CDD" id="cd00086">
    <property type="entry name" value="homeodomain"/>
    <property type="match status" value="1"/>
</dbReference>
<feature type="compositionally biased region" description="Polar residues" evidence="11">
    <location>
        <begin position="138"/>
        <end position="150"/>
    </location>
</feature>
<dbReference type="EMBL" id="JADCNL010000005">
    <property type="protein sequence ID" value="KAG0479964.1"/>
    <property type="molecule type" value="Genomic_DNA"/>
</dbReference>
<evidence type="ECO:0000256" key="10">
    <source>
        <dbReference type="RuleBase" id="RU000682"/>
    </source>
</evidence>
<dbReference type="InterPro" id="IPR001356">
    <property type="entry name" value="HD"/>
</dbReference>
<feature type="domain" description="Homeobox" evidence="12">
    <location>
        <begin position="51"/>
        <end position="116"/>
    </location>
</feature>
<dbReference type="SMART" id="SM00389">
    <property type="entry name" value="HOX"/>
    <property type="match status" value="1"/>
</dbReference>
<dbReference type="AlphaFoldDB" id="A0A835UXW7"/>
<proteinExistence type="inferred from homology"/>
<reference evidence="13 14" key="1">
    <citation type="journal article" date="2020" name="Nat. Food">
        <title>A phased Vanilla planifolia genome enables genetic improvement of flavour and production.</title>
        <authorList>
            <person name="Hasing T."/>
            <person name="Tang H."/>
            <person name="Brym M."/>
            <person name="Khazi F."/>
            <person name="Huang T."/>
            <person name="Chambers A.H."/>
        </authorList>
    </citation>
    <scope>NUCLEOTIDE SEQUENCE [LARGE SCALE GENOMIC DNA]</scope>
    <source>
        <tissue evidence="13">Leaf</tissue>
    </source>
</reference>
<keyword evidence="7 9" id="KW-0539">Nucleus</keyword>
<dbReference type="Proteomes" id="UP000636800">
    <property type="component" value="Chromosome 5"/>
</dbReference>
<evidence type="ECO:0000256" key="4">
    <source>
        <dbReference type="ARBA" id="ARBA00023125"/>
    </source>
</evidence>
<accession>A0A835UXW7</accession>
<dbReference type="GO" id="GO:0005634">
    <property type="term" value="C:nucleus"/>
    <property type="evidence" value="ECO:0007669"/>
    <property type="project" value="UniProtKB-SubCell"/>
</dbReference>
<keyword evidence="5 9" id="KW-0371">Homeobox</keyword>
<protein>
    <recommendedName>
        <fullName evidence="12">Homeobox domain-containing protein</fullName>
    </recommendedName>
</protein>
<dbReference type="GO" id="GO:0003700">
    <property type="term" value="F:DNA-binding transcription factor activity"/>
    <property type="evidence" value="ECO:0007669"/>
    <property type="project" value="InterPro"/>
</dbReference>
<comment type="caution">
    <text evidence="13">The sequence shown here is derived from an EMBL/GenBank/DDBJ whole genome shotgun (WGS) entry which is preliminary data.</text>
</comment>
<keyword evidence="2" id="KW-0217">Developmental protein</keyword>
<dbReference type="Gene3D" id="1.10.10.60">
    <property type="entry name" value="Homeodomain-like"/>
    <property type="match status" value="1"/>
</dbReference>
<evidence type="ECO:0000256" key="2">
    <source>
        <dbReference type="ARBA" id="ARBA00022473"/>
    </source>
</evidence>
<keyword evidence="4 9" id="KW-0238">DNA-binding</keyword>
<dbReference type="OrthoDB" id="5046242at2759"/>
<feature type="DNA-binding region" description="Homeobox" evidence="9">
    <location>
        <begin position="53"/>
        <end position="117"/>
    </location>
</feature>
<keyword evidence="3" id="KW-0805">Transcription regulation</keyword>
<dbReference type="GO" id="GO:0010067">
    <property type="term" value="P:procambium histogenesis"/>
    <property type="evidence" value="ECO:0007669"/>
    <property type="project" value="InterPro"/>
</dbReference>
<organism evidence="13 14">
    <name type="scientific">Vanilla planifolia</name>
    <name type="common">Vanilla</name>
    <dbReference type="NCBI Taxonomy" id="51239"/>
    <lineage>
        <taxon>Eukaryota</taxon>
        <taxon>Viridiplantae</taxon>
        <taxon>Streptophyta</taxon>
        <taxon>Embryophyta</taxon>
        <taxon>Tracheophyta</taxon>
        <taxon>Spermatophyta</taxon>
        <taxon>Magnoliopsida</taxon>
        <taxon>Liliopsida</taxon>
        <taxon>Asparagales</taxon>
        <taxon>Orchidaceae</taxon>
        <taxon>Vanilloideae</taxon>
        <taxon>Vanilleae</taxon>
        <taxon>Vanilla</taxon>
    </lineage>
</organism>
<evidence type="ECO:0000313" key="14">
    <source>
        <dbReference type="Proteomes" id="UP000636800"/>
    </source>
</evidence>
<dbReference type="PANTHER" id="PTHR47716:SF1">
    <property type="entry name" value="WUSCHEL-RELATED HOMEOBOX 4"/>
    <property type="match status" value="1"/>
</dbReference>
<dbReference type="FunFam" id="1.10.10.60:FF:000146">
    <property type="entry name" value="WUSCHEL-related homeobox 4"/>
    <property type="match status" value="1"/>
</dbReference>
<evidence type="ECO:0000256" key="6">
    <source>
        <dbReference type="ARBA" id="ARBA00023163"/>
    </source>
</evidence>